<feature type="coiled-coil region" evidence="7">
    <location>
        <begin position="567"/>
        <end position="605"/>
    </location>
</feature>
<evidence type="ECO:0000313" key="11">
    <source>
        <dbReference type="EMBL" id="KAK2075435.1"/>
    </source>
</evidence>
<evidence type="ECO:0000256" key="8">
    <source>
        <dbReference type="PROSITE-ProRule" id="PRU00723"/>
    </source>
</evidence>
<dbReference type="EMBL" id="JAQQPM010000009">
    <property type="protein sequence ID" value="KAK2075435.1"/>
    <property type="molecule type" value="Genomic_DNA"/>
</dbReference>
<dbReference type="InterPro" id="IPR030844">
    <property type="entry name" value="PAN3"/>
</dbReference>
<keyword evidence="5 7" id="KW-0067">ATP-binding</keyword>
<keyword evidence="8" id="KW-0863">Zinc-finger</keyword>
<dbReference type="Gene3D" id="6.10.250.3160">
    <property type="match status" value="1"/>
</dbReference>
<comment type="domain">
    <text evidence="7">The N-terminal zinc finger binds to poly(A) RNA.</text>
</comment>
<dbReference type="SUPFAM" id="SSF56112">
    <property type="entry name" value="Protein kinase-like (PK-like)"/>
    <property type="match status" value="1"/>
</dbReference>
<evidence type="ECO:0000256" key="7">
    <source>
        <dbReference type="HAMAP-Rule" id="MF_03181"/>
    </source>
</evidence>
<dbReference type="Proteomes" id="UP001217918">
    <property type="component" value="Unassembled WGS sequence"/>
</dbReference>
<dbReference type="Gene3D" id="1.20.5.5160">
    <property type="match status" value="1"/>
</dbReference>
<dbReference type="GO" id="GO:0000932">
    <property type="term" value="C:P-body"/>
    <property type="evidence" value="ECO:0007669"/>
    <property type="project" value="TreeGrafter"/>
</dbReference>
<comment type="domain">
    <text evidence="7">Contains a pseudokinase domain. The protein kinase domain is predicted to be catalytically inactive because some of the residues important for catalytic activity are substituted and it lacks the equivalent of the binding site for a peptide substrate. However, it has retained an ATP-binding site and ATP-binding is required for mRNA degradation, stimulating the activity of the PAN2 nuclease in vitro. The nucleotide-binding site is juxtaposed to the RNase active site of PAN2 in the complex and may actually bind nucleosides of a poly(A) RNA rather than ATP, feeding the poly(A)-tail to the active site of the deadenylase and thus increasing the efficiency with which this distributive enzyme degrades oligo(A) RNAs.</text>
</comment>
<evidence type="ECO:0000256" key="4">
    <source>
        <dbReference type="ARBA" id="ARBA00022741"/>
    </source>
</evidence>
<evidence type="ECO:0000256" key="3">
    <source>
        <dbReference type="ARBA" id="ARBA00022664"/>
    </source>
</evidence>
<evidence type="ECO:0000259" key="10">
    <source>
        <dbReference type="PROSITE" id="PS50103"/>
    </source>
</evidence>
<keyword evidence="12" id="KW-1185">Reference proteome</keyword>
<feature type="region of interest" description="Knob domain" evidence="7">
    <location>
        <begin position="606"/>
        <end position="722"/>
    </location>
</feature>
<comment type="subcellular location">
    <subcellularLocation>
        <location evidence="1 7">Cytoplasm</location>
    </subcellularLocation>
</comment>
<dbReference type="PANTHER" id="PTHR12272">
    <property type="entry name" value="DEADENYLATION COMPLEX SUBUNIT PAN3"/>
    <property type="match status" value="1"/>
</dbReference>
<keyword evidence="2 7" id="KW-0963">Cytoplasm</keyword>
<feature type="domain" description="C3H1-type" evidence="10">
    <location>
        <begin position="68"/>
        <end position="97"/>
    </location>
</feature>
<organism evidence="11 12">
    <name type="scientific">Phyllachora maydis</name>
    <dbReference type="NCBI Taxonomy" id="1825666"/>
    <lineage>
        <taxon>Eukaryota</taxon>
        <taxon>Fungi</taxon>
        <taxon>Dikarya</taxon>
        <taxon>Ascomycota</taxon>
        <taxon>Pezizomycotina</taxon>
        <taxon>Sordariomycetes</taxon>
        <taxon>Sordariomycetidae</taxon>
        <taxon>Phyllachorales</taxon>
        <taxon>Phyllachoraceae</taxon>
        <taxon>Phyllachora</taxon>
    </lineage>
</organism>
<dbReference type="Pfam" id="PF25586">
    <property type="entry name" value="zf-CCCH_PAN3"/>
    <property type="match status" value="1"/>
</dbReference>
<dbReference type="GO" id="GO:0008143">
    <property type="term" value="F:poly(A) binding"/>
    <property type="evidence" value="ECO:0007669"/>
    <property type="project" value="TreeGrafter"/>
</dbReference>
<dbReference type="InterPro" id="IPR000571">
    <property type="entry name" value="Znf_CCCH"/>
</dbReference>
<dbReference type="InterPro" id="IPR011009">
    <property type="entry name" value="Kinase-like_dom_sf"/>
</dbReference>
<comment type="similarity">
    <text evidence="7">Belongs to the protein kinase superfamily. PAN3 family.</text>
</comment>
<dbReference type="AlphaFoldDB" id="A0AAD9MIN1"/>
<protein>
    <recommendedName>
        <fullName evidence="7">PAN2-PAN3 deadenylation complex subunit PAN3</fullName>
    </recommendedName>
    <alternativeName>
        <fullName evidence="7">PAB1P-dependent poly(A)-specific ribonuclease</fullName>
    </alternativeName>
    <alternativeName>
        <fullName evidence="7">Poly(A)-nuclease deadenylation complex subunit 3</fullName>
        <shortName evidence="7">PAN deadenylation complex subunit 3</shortName>
    </alternativeName>
</protein>
<dbReference type="Gene3D" id="1.10.287.3700">
    <property type="match status" value="1"/>
</dbReference>
<comment type="subunit">
    <text evidence="7">Homodimer. Forms a heterotrimer with a catalytic subunit PAN2 to form the poly(A)-nuclease (PAN) deadenylation complex. Interacts (via PAM-2 motif) with poly(A)-binding protein PAB1 (via PABC domain), conferring substrate specificity of the enzyme complex.</text>
</comment>
<dbReference type="GO" id="GO:0000289">
    <property type="term" value="P:nuclear-transcribed mRNA poly(A) tail shortening"/>
    <property type="evidence" value="ECO:0007669"/>
    <property type="project" value="UniProtKB-UniRule"/>
</dbReference>
<sequence>MLVRSYPVPVSRNATSSSVAPVFALVQKVILLFMGRPLALAESWEQRKKDNIGDVRRPVGSPRPKTRDNQDTLCRNVLIYGHCRYEDSGCTFNHEQNKSSPGKMDGSIKKAFNVDSPSFTPSSLQSLAAVKKSTLSSQAANAAPFTPRATSATPSMTGSAEAAVFTPGAARDFTPQQSFDGSNANASSSVSVPPAGTTTYNDPFVGMNSNMSSALPNTTSQYNPYASNEHDVLANSGTAYYPQPAAFQAPLHPQYHLYAPQGPHRVDLHPWERATYDWFLPEKLREDIQKKMHATLQVLPNSTLPTVVDKWHSLVPIDTNTNTNRNTNIFGYANWIFKAQDLRNGNHYAMRRICGYTLTNPDAVSEPLKKWKKIMNAGVVRVQGILTTQAFGDMSLIFIYDYFPLSKTLTEHHFPAPATKHERKPHAIPENVLWAYVCQITNSLVAIHGEKLAARCIEPSKVILTGKNRIRLAACSVLDVLQYSNGNGMSAATIQQKQQEDFVKFGTLVLSLATSTLPQHLGNHTAALISLNNRYSRALRDLIEWLITPPILGQTKTVDDLVVRTSRATVESFDLSFQENDNMYSHLAREVENGRAARLMMKMLALMTDAEQHPTPKWSQYGGELWPLKLFRQYVFSSPAENGTDGNVASGGMPPPGHILMCLNKLDVGTEEFVHLTSEDGDIFILSYRELKTMFERAFNDIGMRVKGSTASSAHVIQAIAD</sequence>
<comment type="domain">
    <text evidence="7">The pseudokinase domain, the coiled-coil (CC), and C-terminal knob domain (CK) form a structural unit (PKC) that forms an extensive high-affinity interaction surface for PAN2.</text>
</comment>
<keyword evidence="6 7" id="KW-0175">Coiled coil</keyword>
<evidence type="ECO:0000313" key="12">
    <source>
        <dbReference type="Proteomes" id="UP001217918"/>
    </source>
</evidence>
<feature type="compositionally biased region" description="Low complexity" evidence="9">
    <location>
        <begin position="181"/>
        <end position="195"/>
    </location>
</feature>
<accession>A0AAD9MIN1</accession>
<keyword evidence="4 7" id="KW-0547">Nucleotide-binding</keyword>
<feature type="zinc finger region" description="C3H1-type" evidence="8">
    <location>
        <begin position="68"/>
        <end position="97"/>
    </location>
</feature>
<evidence type="ECO:0000256" key="2">
    <source>
        <dbReference type="ARBA" id="ARBA00022490"/>
    </source>
</evidence>
<keyword evidence="3 7" id="KW-0507">mRNA processing</keyword>
<dbReference type="GO" id="GO:0031251">
    <property type="term" value="C:PAN complex"/>
    <property type="evidence" value="ECO:0007669"/>
    <property type="project" value="UniProtKB-UniRule"/>
</dbReference>
<proteinExistence type="inferred from homology"/>
<dbReference type="Gene3D" id="1.10.510.10">
    <property type="entry name" value="Transferase(Phosphotransferase) domain 1"/>
    <property type="match status" value="1"/>
</dbReference>
<comment type="caution">
    <text evidence="11">The sequence shown here is derived from an EMBL/GenBank/DDBJ whole genome shotgun (WGS) entry which is preliminary data.</text>
</comment>
<gene>
    <name evidence="7" type="primary">PAN3</name>
    <name evidence="11" type="ORF">P8C59_009563</name>
</gene>
<dbReference type="GO" id="GO:0005524">
    <property type="term" value="F:ATP binding"/>
    <property type="evidence" value="ECO:0007669"/>
    <property type="project" value="UniProtKB-UniRule"/>
</dbReference>
<keyword evidence="8" id="KW-0479">Metal-binding</keyword>
<dbReference type="GO" id="GO:0008270">
    <property type="term" value="F:zinc ion binding"/>
    <property type="evidence" value="ECO:0007669"/>
    <property type="project" value="UniProtKB-KW"/>
</dbReference>
<evidence type="ECO:0000256" key="6">
    <source>
        <dbReference type="ARBA" id="ARBA00023054"/>
    </source>
</evidence>
<comment type="caution">
    <text evidence="7">Lacks conserved residue(s) required for the propagation of feature annotation.</text>
</comment>
<evidence type="ECO:0000256" key="5">
    <source>
        <dbReference type="ARBA" id="ARBA00022840"/>
    </source>
</evidence>
<feature type="binding site" evidence="7">
    <location>
        <position position="351"/>
    </location>
    <ligand>
        <name>ATP</name>
        <dbReference type="ChEBI" id="CHEBI:30616"/>
    </ligand>
</feature>
<evidence type="ECO:0000256" key="9">
    <source>
        <dbReference type="SAM" id="MobiDB-lite"/>
    </source>
</evidence>
<comment type="function">
    <text evidence="7">Regulatory subunit of the poly(A)-nuclease (PAN) deadenylation complex, one of two cytoplasmic mRNA deadenylases involved in mRNA turnover. PAN specifically shortens poly(A) tails of RNA and the activity is stimulated by poly(A)-binding protein PAB1. PAN deadenylation is followed by rapid degradation of the shortened mRNA tails by the CCR4-NOT complex. Deadenylated mRNAs are then degraded by two alternative mechanisms, namely exosome-mediated 3'-5' exonucleolytic degradation, or deadenlyation-dependent mRNA decaping and subsequent 5'-3' exonucleolytic degradation by XRN1. May also be involved in post-transcriptional maturation of mRNA poly(A) tails. PAN3 acts as a positive regulator for PAN activity, recruiting the catalytic subunit PAN2 to mRNA via its interaction with RNA and with PAB1.</text>
</comment>
<dbReference type="GO" id="GO:0006397">
    <property type="term" value="P:mRNA processing"/>
    <property type="evidence" value="ECO:0007669"/>
    <property type="project" value="UniProtKB-KW"/>
</dbReference>
<feature type="region of interest" description="Disordered" evidence="9">
    <location>
        <begin position="174"/>
        <end position="195"/>
    </location>
</feature>
<keyword evidence="8" id="KW-0862">Zinc</keyword>
<dbReference type="PROSITE" id="PS50103">
    <property type="entry name" value="ZF_C3H1"/>
    <property type="match status" value="1"/>
</dbReference>
<feature type="binding site" evidence="7">
    <location>
        <begin position="460"/>
        <end position="461"/>
    </location>
    <ligand>
        <name>ATP</name>
        <dbReference type="ChEBI" id="CHEBI:30616"/>
    </ligand>
</feature>
<feature type="binding site" evidence="7">
    <location>
        <begin position="401"/>
        <end position="408"/>
    </location>
    <ligand>
        <name>ATP</name>
        <dbReference type="ChEBI" id="CHEBI:30616"/>
    </ligand>
</feature>
<dbReference type="HAMAP" id="MF_03181">
    <property type="entry name" value="PAN3"/>
    <property type="match status" value="1"/>
</dbReference>
<evidence type="ECO:0000256" key="1">
    <source>
        <dbReference type="ARBA" id="ARBA00004496"/>
    </source>
</evidence>
<name>A0AAD9MIN1_9PEZI</name>
<dbReference type="PANTHER" id="PTHR12272:SF11">
    <property type="entry name" value="PAN2-PAN3 DEADENYLATION COMPLEX SUBUNIT PAN3"/>
    <property type="match status" value="1"/>
</dbReference>
<reference evidence="11" key="1">
    <citation type="journal article" date="2023" name="Mol. Plant Microbe Interact.">
        <title>Elucidating the Obligate Nature and Biological Capacity of an Invasive Fungal Corn Pathogen.</title>
        <authorList>
            <person name="MacCready J.S."/>
            <person name="Roggenkamp E.M."/>
            <person name="Gdanetz K."/>
            <person name="Chilvers M.I."/>
        </authorList>
    </citation>
    <scope>NUCLEOTIDE SEQUENCE</scope>
    <source>
        <strain evidence="11">PM02</strain>
    </source>
</reference>
<dbReference type="InterPro" id="IPR041332">
    <property type="entry name" value="Pan3_CK"/>
</dbReference>
<dbReference type="Pfam" id="PF18101">
    <property type="entry name" value="Pan3_CK"/>
    <property type="match status" value="1"/>
</dbReference>